<dbReference type="SUPFAM" id="SSF56281">
    <property type="entry name" value="Metallo-hydrolase/oxidoreductase"/>
    <property type="match status" value="1"/>
</dbReference>
<evidence type="ECO:0000313" key="7">
    <source>
        <dbReference type="EMBL" id="RFU29617.1"/>
    </source>
</evidence>
<dbReference type="OrthoDB" id="10250730at2759"/>
<evidence type="ECO:0000313" key="8">
    <source>
        <dbReference type="Proteomes" id="UP000258309"/>
    </source>
</evidence>
<proteinExistence type="inferred from homology"/>
<dbReference type="AlphaFoldDB" id="A0A3E2H8J0"/>
<dbReference type="PANTHER" id="PTHR42978">
    <property type="entry name" value="QUORUM-QUENCHING LACTONASE YTNP-RELATED-RELATED"/>
    <property type="match status" value="1"/>
</dbReference>
<dbReference type="CDD" id="cd07730">
    <property type="entry name" value="metallo-hydrolase-like_MBL-fold"/>
    <property type="match status" value="1"/>
</dbReference>
<dbReference type="EMBL" id="NCSJ02000122">
    <property type="protein sequence ID" value="RFU29617.1"/>
    <property type="molecule type" value="Genomic_DNA"/>
</dbReference>
<keyword evidence="4" id="KW-0378">Hydrolase</keyword>
<accession>A0A3E2H8J0</accession>
<dbReference type="GO" id="GO:0016787">
    <property type="term" value="F:hydrolase activity"/>
    <property type="evidence" value="ECO:0007669"/>
    <property type="project" value="UniProtKB-KW"/>
</dbReference>
<keyword evidence="8" id="KW-1185">Reference proteome</keyword>
<dbReference type="Gene3D" id="3.60.15.10">
    <property type="entry name" value="Ribonuclease Z/Hydroxyacylglutathione hydrolase-like"/>
    <property type="match status" value="1"/>
</dbReference>
<feature type="region of interest" description="Disordered" evidence="6">
    <location>
        <begin position="1"/>
        <end position="20"/>
    </location>
</feature>
<dbReference type="GO" id="GO:0046872">
    <property type="term" value="F:metal ion binding"/>
    <property type="evidence" value="ECO:0007669"/>
    <property type="project" value="UniProtKB-KW"/>
</dbReference>
<feature type="non-terminal residue" evidence="7">
    <location>
        <position position="1"/>
    </location>
</feature>
<organism evidence="7 8">
    <name type="scientific">Scytalidium lignicola</name>
    <name type="common">Hyphomycete</name>
    <dbReference type="NCBI Taxonomy" id="5539"/>
    <lineage>
        <taxon>Eukaryota</taxon>
        <taxon>Fungi</taxon>
        <taxon>Dikarya</taxon>
        <taxon>Ascomycota</taxon>
        <taxon>Pezizomycotina</taxon>
        <taxon>Leotiomycetes</taxon>
        <taxon>Leotiomycetes incertae sedis</taxon>
        <taxon>Scytalidium</taxon>
    </lineage>
</organism>
<protein>
    <submittedName>
        <fullName evidence="7">Uncharacterized protein</fullName>
    </submittedName>
</protein>
<comment type="similarity">
    <text evidence="2">Belongs to the metallo-beta-lactamase superfamily.</text>
</comment>
<keyword evidence="3" id="KW-0479">Metal-binding</keyword>
<keyword evidence="5" id="KW-0862">Zinc</keyword>
<evidence type="ECO:0000256" key="2">
    <source>
        <dbReference type="ARBA" id="ARBA00007749"/>
    </source>
</evidence>
<gene>
    <name evidence="7" type="ORF">B7463_g6689</name>
</gene>
<feature type="compositionally biased region" description="Basic and acidic residues" evidence="6">
    <location>
        <begin position="1"/>
        <end position="12"/>
    </location>
</feature>
<reference evidence="7 8" key="1">
    <citation type="submission" date="2018-05" db="EMBL/GenBank/DDBJ databases">
        <title>Draft genome sequence of Scytalidium lignicola DSM 105466, a ubiquitous saprotrophic fungus.</title>
        <authorList>
            <person name="Buettner E."/>
            <person name="Gebauer A.M."/>
            <person name="Hofrichter M."/>
            <person name="Liers C."/>
            <person name="Kellner H."/>
        </authorList>
    </citation>
    <scope>NUCLEOTIDE SEQUENCE [LARGE SCALE GENOMIC DNA]</scope>
    <source>
        <strain evidence="7 8">DSM 105466</strain>
    </source>
</reference>
<feature type="non-terminal residue" evidence="7">
    <location>
        <position position="326"/>
    </location>
</feature>
<dbReference type="STRING" id="5539.A0A3E2H8J0"/>
<evidence type="ECO:0000256" key="3">
    <source>
        <dbReference type="ARBA" id="ARBA00022723"/>
    </source>
</evidence>
<dbReference type="OMA" id="GDCCHDP"/>
<evidence type="ECO:0000256" key="1">
    <source>
        <dbReference type="ARBA" id="ARBA00001947"/>
    </source>
</evidence>
<evidence type="ECO:0000256" key="6">
    <source>
        <dbReference type="SAM" id="MobiDB-lite"/>
    </source>
</evidence>
<dbReference type="PANTHER" id="PTHR42978:SF2">
    <property type="entry name" value="102 KBASES UNSTABLE REGION: FROM 1 TO 119443"/>
    <property type="match status" value="1"/>
</dbReference>
<dbReference type="Proteomes" id="UP000258309">
    <property type="component" value="Unassembled WGS sequence"/>
</dbReference>
<comment type="caution">
    <text evidence="7">The sequence shown here is derived from an EMBL/GenBank/DDBJ whole genome shotgun (WGS) entry which is preliminary data.</text>
</comment>
<name>A0A3E2H8J0_SCYLI</name>
<sequence>MASFQQKEDRTPRLPPSSPNQVYVKVSALNGGFLTLPERNFVTDANPEKAVTAPSMCFLIEHLAPGAAKPERVVFDLGIKRDFTKYLPATRIHITQRQPVYSTPDTRSSLLNGGLDPAKDIDYVILSHVHWDHIGTPSDYPNSKFIVGSGTRYILENGAPNYPPDRIIQDDVLPEDRTFELPPTPDSDRGFMAAAEKTQHQWQSISALPNVVDFFGDGSMWIVNAPGHIHGHVNALLRVGPEKWAYLGGDCCHDRRILTGERAIAEHDDGHGKVKSAHSELSVAKDTIKNIQKLIAVNGDAVEWVVAHDWKWASDNQHRFLPGTMY</sequence>
<evidence type="ECO:0000256" key="5">
    <source>
        <dbReference type="ARBA" id="ARBA00022833"/>
    </source>
</evidence>
<evidence type="ECO:0000256" key="4">
    <source>
        <dbReference type="ARBA" id="ARBA00022801"/>
    </source>
</evidence>
<dbReference type="InterPro" id="IPR051013">
    <property type="entry name" value="MBL_superfamily_lactonases"/>
</dbReference>
<comment type="cofactor">
    <cofactor evidence="1">
        <name>Zn(2+)</name>
        <dbReference type="ChEBI" id="CHEBI:29105"/>
    </cofactor>
</comment>
<dbReference type="InterPro" id="IPR036866">
    <property type="entry name" value="RibonucZ/Hydroxyglut_hydro"/>
</dbReference>